<gene>
    <name evidence="2" type="ORF">EDB92DRAFT_1864947</name>
</gene>
<feature type="region of interest" description="Disordered" evidence="1">
    <location>
        <begin position="73"/>
        <end position="230"/>
    </location>
</feature>
<proteinExistence type="predicted"/>
<feature type="compositionally biased region" description="Low complexity" evidence="1">
    <location>
        <begin position="75"/>
        <end position="84"/>
    </location>
</feature>
<feature type="compositionally biased region" description="Basic and acidic residues" evidence="1">
    <location>
        <begin position="140"/>
        <end position="157"/>
    </location>
</feature>
<feature type="compositionally biased region" description="Low complexity" evidence="1">
    <location>
        <begin position="168"/>
        <end position="182"/>
    </location>
</feature>
<evidence type="ECO:0000313" key="2">
    <source>
        <dbReference type="EMBL" id="KAH8990221.1"/>
    </source>
</evidence>
<dbReference type="AlphaFoldDB" id="A0AAD4LIR4"/>
<name>A0AAD4LIR4_9AGAM</name>
<evidence type="ECO:0000313" key="3">
    <source>
        <dbReference type="Proteomes" id="UP001201163"/>
    </source>
</evidence>
<reference evidence="2" key="1">
    <citation type="submission" date="2022-01" db="EMBL/GenBank/DDBJ databases">
        <title>Comparative genomics reveals a dynamic genome evolution in the ectomycorrhizal milk-cap (Lactarius) mushrooms.</title>
        <authorList>
            <consortium name="DOE Joint Genome Institute"/>
            <person name="Lebreton A."/>
            <person name="Tang N."/>
            <person name="Kuo A."/>
            <person name="LaButti K."/>
            <person name="Drula E."/>
            <person name="Barry K."/>
            <person name="Clum A."/>
            <person name="Lipzen A."/>
            <person name="Mousain D."/>
            <person name="Ng V."/>
            <person name="Wang R."/>
            <person name="Wang X."/>
            <person name="Dai Y."/>
            <person name="Henrissat B."/>
            <person name="Grigoriev I.V."/>
            <person name="Guerin-Laguette A."/>
            <person name="Yu F."/>
            <person name="Martin F.M."/>
        </authorList>
    </citation>
    <scope>NUCLEOTIDE SEQUENCE</scope>
    <source>
        <strain evidence="2">QP</strain>
    </source>
</reference>
<feature type="compositionally biased region" description="Pro residues" evidence="1">
    <location>
        <begin position="218"/>
        <end position="230"/>
    </location>
</feature>
<sequence length="562" mass="62099">MILVHDNDLAKLHGINDGTPVEYLQDTMLSLLRGAELKIHEIPFGPDLLSVDNGRNVDTEIVWVATLSNLFEELSPPSTSPSPSRYHVKAPLPRVERSPPHVPLKGSRTLFRSSKSGDNSATSKHRASTSPNWRMYLISGERERQQQENPEGDHSWEDVSDDEPNRLSNMPSTSSTPSNSFRSARRRTAVVSSPRHYVRGDSRIPARPQARARSFTAGPPPQPAAIPGPGPGTLALDTLRYVSDILGTVLRTLKTPIYFVLVIFACTYAISIASGATRTALAPICSIPIVSLVCPTFQPYPTSPSNHVLRRADVPRLLDVESKILEPLLEETAEGSGLALEIQKAEIATSDLVTLVRVSDLNGRDVLVDSLSDFVKDARRVGRGLTRFSSQVDAVDNIIAMNDHALRVIEAAGSEDRLVLEAEVSISDLNKLEEHLTSIHEIVSREDGSISAARREHLAQLSTVLGDNREEINKMDEDRALLKSIDRYRDRALAHVVAALHMLETMAEEMETLRERMAVPQLVGETIPIHVHMRSLRSGMEGLKGRRDKLMQEMVKRIMPGD</sequence>
<comment type="caution">
    <text evidence="2">The sequence shown here is derived from an EMBL/GenBank/DDBJ whole genome shotgun (WGS) entry which is preliminary data.</text>
</comment>
<dbReference type="Proteomes" id="UP001201163">
    <property type="component" value="Unassembled WGS sequence"/>
</dbReference>
<feature type="compositionally biased region" description="Polar residues" evidence="1">
    <location>
        <begin position="110"/>
        <end position="132"/>
    </location>
</feature>
<keyword evidence="3" id="KW-1185">Reference proteome</keyword>
<protein>
    <submittedName>
        <fullName evidence="2">Uncharacterized protein</fullName>
    </submittedName>
</protein>
<accession>A0AAD4LIR4</accession>
<dbReference type="EMBL" id="JAKELL010000031">
    <property type="protein sequence ID" value="KAH8990221.1"/>
    <property type="molecule type" value="Genomic_DNA"/>
</dbReference>
<evidence type="ECO:0000256" key="1">
    <source>
        <dbReference type="SAM" id="MobiDB-lite"/>
    </source>
</evidence>
<organism evidence="2 3">
    <name type="scientific">Lactarius akahatsu</name>
    <dbReference type="NCBI Taxonomy" id="416441"/>
    <lineage>
        <taxon>Eukaryota</taxon>
        <taxon>Fungi</taxon>
        <taxon>Dikarya</taxon>
        <taxon>Basidiomycota</taxon>
        <taxon>Agaricomycotina</taxon>
        <taxon>Agaricomycetes</taxon>
        <taxon>Russulales</taxon>
        <taxon>Russulaceae</taxon>
        <taxon>Lactarius</taxon>
    </lineage>
</organism>